<evidence type="ECO:0000256" key="1">
    <source>
        <dbReference type="ARBA" id="ARBA00007592"/>
    </source>
</evidence>
<dbReference type="Pfam" id="PF00701">
    <property type="entry name" value="DHDPS"/>
    <property type="match status" value="1"/>
</dbReference>
<dbReference type="InterPro" id="IPR013785">
    <property type="entry name" value="Aldolase_TIM"/>
</dbReference>
<feature type="binding site" evidence="4">
    <location>
        <position position="206"/>
    </location>
    <ligand>
        <name>pyruvate</name>
        <dbReference type="ChEBI" id="CHEBI:15361"/>
    </ligand>
</feature>
<comment type="caution">
    <text evidence="5">The sequence shown here is derived from an EMBL/GenBank/DDBJ whole genome shotgun (WGS) entry which is preliminary data.</text>
</comment>
<dbReference type="PANTHER" id="PTHR12128:SF66">
    <property type="entry name" value="4-HYDROXY-2-OXOGLUTARATE ALDOLASE, MITOCHONDRIAL"/>
    <property type="match status" value="1"/>
</dbReference>
<dbReference type="CDD" id="cd00408">
    <property type="entry name" value="DHDPS-like"/>
    <property type="match status" value="1"/>
</dbReference>
<dbReference type="Proteomes" id="UP000264541">
    <property type="component" value="Unassembled WGS sequence"/>
</dbReference>
<dbReference type="SUPFAM" id="SSF51569">
    <property type="entry name" value="Aldolase"/>
    <property type="match status" value="1"/>
</dbReference>
<dbReference type="GO" id="GO:0008840">
    <property type="term" value="F:4-hydroxy-tetrahydrodipicolinate synthase activity"/>
    <property type="evidence" value="ECO:0007669"/>
    <property type="project" value="TreeGrafter"/>
</dbReference>
<dbReference type="AlphaFoldDB" id="A0A372LQ10"/>
<dbReference type="Gene3D" id="3.20.20.70">
    <property type="entry name" value="Aldolase class I"/>
    <property type="match status" value="1"/>
</dbReference>
<gene>
    <name evidence="5" type="ORF">D0469_06805</name>
</gene>
<dbReference type="OrthoDB" id="9771791at2"/>
<keyword evidence="6" id="KW-1185">Reference proteome</keyword>
<evidence type="ECO:0000313" key="5">
    <source>
        <dbReference type="EMBL" id="RFU70303.1"/>
    </source>
</evidence>
<name>A0A372LQ10_9BACI</name>
<dbReference type="GO" id="GO:0005829">
    <property type="term" value="C:cytosol"/>
    <property type="evidence" value="ECO:0007669"/>
    <property type="project" value="TreeGrafter"/>
</dbReference>
<evidence type="ECO:0000256" key="2">
    <source>
        <dbReference type="ARBA" id="ARBA00023239"/>
    </source>
</evidence>
<dbReference type="EMBL" id="QVTE01000016">
    <property type="protein sequence ID" value="RFU70303.1"/>
    <property type="molecule type" value="Genomic_DNA"/>
</dbReference>
<comment type="similarity">
    <text evidence="1 3">Belongs to the DapA family.</text>
</comment>
<dbReference type="PRINTS" id="PR00146">
    <property type="entry name" value="DHPICSNTHASE"/>
</dbReference>
<proteinExistence type="inferred from homology"/>
<evidence type="ECO:0000313" key="6">
    <source>
        <dbReference type="Proteomes" id="UP000264541"/>
    </source>
</evidence>
<organism evidence="5 6">
    <name type="scientific">Peribacillus saganii</name>
    <dbReference type="NCBI Taxonomy" id="2303992"/>
    <lineage>
        <taxon>Bacteria</taxon>
        <taxon>Bacillati</taxon>
        <taxon>Bacillota</taxon>
        <taxon>Bacilli</taxon>
        <taxon>Bacillales</taxon>
        <taxon>Bacillaceae</taxon>
        <taxon>Peribacillus</taxon>
    </lineage>
</organism>
<dbReference type="SMART" id="SM01130">
    <property type="entry name" value="DHDPS"/>
    <property type="match status" value="1"/>
</dbReference>
<evidence type="ECO:0000256" key="4">
    <source>
        <dbReference type="PIRSR" id="PIRSR001365-2"/>
    </source>
</evidence>
<evidence type="ECO:0000256" key="3">
    <source>
        <dbReference type="PIRNR" id="PIRNR001365"/>
    </source>
</evidence>
<keyword evidence="2 3" id="KW-0456">Lyase</keyword>
<sequence length="300" mass="33242">MKIHGLCTIAITPFDNQGNVDTESIRSLTDFYINAGVQGITILGIMGEVNKLSEGERQKVTEVFIESVNGRVPVIVGCSAQGTNVSIELAKQAERLGAAALMIAPPANIKNLDVVFEHYRMVAEQISIPIVVQDEPVTTNVIMPPWFIAKICTEIENAKYVKLEEAPTTIKTTKILELIKGDISIFGGLNGMYFFEELDRGCSGIMTGFSYPEILVETYNLFTSGKRDEARKYFYKYLPLIRFEAQLGMGGVAIRKEIYKQRGAVSSGHTRFPGAGIDERTIVELKEMISFLDLNEQVTV</sequence>
<dbReference type="RefSeq" id="WP_117325887.1">
    <property type="nucleotide sequence ID" value="NZ_QVTE01000016.1"/>
</dbReference>
<protein>
    <submittedName>
        <fullName evidence="5">Dihydrodipicolinate synthase family protein</fullName>
    </submittedName>
</protein>
<dbReference type="PANTHER" id="PTHR12128">
    <property type="entry name" value="DIHYDRODIPICOLINATE SYNTHASE"/>
    <property type="match status" value="1"/>
</dbReference>
<accession>A0A372LQ10</accession>
<reference evidence="5 6" key="1">
    <citation type="submission" date="2018-08" db="EMBL/GenBank/DDBJ databases">
        <title>Bacillus chawlae sp. nov., Bacillus glennii sp. nov., and Bacillus saganii sp. nov. Isolated from the Vehicle Assembly Building at Kennedy Space Center where the Viking Spacecraft were Assembled.</title>
        <authorList>
            <person name="Seuylemezian A."/>
            <person name="Vaishampayan P."/>
        </authorList>
    </citation>
    <scope>NUCLEOTIDE SEQUENCE [LARGE SCALE GENOMIC DNA]</scope>
    <source>
        <strain evidence="5 6">V47-23a</strain>
    </source>
</reference>
<dbReference type="InterPro" id="IPR002220">
    <property type="entry name" value="DapA-like"/>
</dbReference>
<dbReference type="PIRSF" id="PIRSF001365">
    <property type="entry name" value="DHDPS"/>
    <property type="match status" value="1"/>
</dbReference>